<dbReference type="SMART" id="SM00966">
    <property type="entry name" value="SpoVT_AbrB"/>
    <property type="match status" value="1"/>
</dbReference>
<dbReference type="Proteomes" id="UP000011553">
    <property type="component" value="Unassembled WGS sequence"/>
</dbReference>
<dbReference type="InterPro" id="IPR007159">
    <property type="entry name" value="SpoVT-AbrB_dom"/>
</dbReference>
<organism evidence="3 4">
    <name type="scientific">Haloferax denitrificans ATCC 35960</name>
    <dbReference type="NCBI Taxonomy" id="662478"/>
    <lineage>
        <taxon>Archaea</taxon>
        <taxon>Methanobacteriati</taxon>
        <taxon>Methanobacteriota</taxon>
        <taxon>Stenosarchaea group</taxon>
        <taxon>Halobacteria</taxon>
        <taxon>Halobacteriales</taxon>
        <taxon>Haloferacaceae</taxon>
        <taxon>Haloferax</taxon>
    </lineage>
</organism>
<feature type="compositionally biased region" description="Basic and acidic residues" evidence="1">
    <location>
        <begin position="59"/>
        <end position="94"/>
    </location>
</feature>
<evidence type="ECO:0000313" key="3">
    <source>
        <dbReference type="EMBL" id="EMA08292.1"/>
    </source>
</evidence>
<dbReference type="AlphaFoldDB" id="M0JGN6"/>
<accession>M0JGN6</accession>
<name>M0JGN6_9EURY</name>
<dbReference type="PROSITE" id="PS51740">
    <property type="entry name" value="SPOVT_ABRB"/>
    <property type="match status" value="1"/>
</dbReference>
<comment type="caution">
    <text evidence="3">The sequence shown here is derived from an EMBL/GenBank/DDBJ whole genome shotgun (WGS) entry which is preliminary data.</text>
</comment>
<dbReference type="NCBIfam" id="TIGR01439">
    <property type="entry name" value="lp_hng_hel_AbrB"/>
    <property type="match status" value="1"/>
</dbReference>
<proteinExistence type="predicted"/>
<dbReference type="SUPFAM" id="SSF89447">
    <property type="entry name" value="AbrB/MazE/MraZ-like"/>
    <property type="match status" value="1"/>
</dbReference>
<reference evidence="3 4" key="1">
    <citation type="journal article" date="2014" name="PLoS Genet.">
        <title>Phylogenetically driven sequencing of extremely halophilic archaea reveals strategies for static and dynamic osmo-response.</title>
        <authorList>
            <person name="Becker E.A."/>
            <person name="Seitzer P.M."/>
            <person name="Tritt A."/>
            <person name="Larsen D."/>
            <person name="Krusor M."/>
            <person name="Yao A.I."/>
            <person name="Wu D."/>
            <person name="Madern D."/>
            <person name="Eisen J.A."/>
            <person name="Darling A.E."/>
            <person name="Facciotti M.T."/>
        </authorList>
    </citation>
    <scope>NUCLEOTIDE SEQUENCE [LARGE SCALE GENOMIC DNA]</scope>
    <source>
        <strain evidence="3 4">ATCC 35960</strain>
    </source>
</reference>
<gene>
    <name evidence="3" type="ORF">C438_00585</name>
</gene>
<dbReference type="GO" id="GO:0003677">
    <property type="term" value="F:DNA binding"/>
    <property type="evidence" value="ECO:0007669"/>
    <property type="project" value="InterPro"/>
</dbReference>
<sequence length="94" mass="10497">MTKVDSKGRVVLPKDVRERLGIAPGTEVDIHEEDGKAVVEPRDDPGEILARMEQLIEETSSKREETTPRIEGADPIAQKHRDAVRKGAEKHCDE</sequence>
<feature type="region of interest" description="Disordered" evidence="1">
    <location>
        <begin position="57"/>
        <end position="94"/>
    </location>
</feature>
<dbReference type="Pfam" id="PF04014">
    <property type="entry name" value="MazE_antitoxin"/>
    <property type="match status" value="1"/>
</dbReference>
<protein>
    <submittedName>
        <fullName evidence="3">Transcription regulator</fullName>
    </submittedName>
</protein>
<evidence type="ECO:0000313" key="4">
    <source>
        <dbReference type="Proteomes" id="UP000011553"/>
    </source>
</evidence>
<evidence type="ECO:0000259" key="2">
    <source>
        <dbReference type="PROSITE" id="PS51740"/>
    </source>
</evidence>
<keyword evidence="4" id="KW-1185">Reference proteome</keyword>
<feature type="domain" description="SpoVT-AbrB" evidence="2">
    <location>
        <begin position="1"/>
        <end position="44"/>
    </location>
</feature>
<dbReference type="InterPro" id="IPR037914">
    <property type="entry name" value="SpoVT-AbrB_sf"/>
</dbReference>
<dbReference type="RefSeq" id="WP_004967255.1">
    <property type="nucleotide sequence ID" value="NZ_AOLP01000001.1"/>
</dbReference>
<dbReference type="EMBL" id="AOLP01000001">
    <property type="protein sequence ID" value="EMA08292.1"/>
    <property type="molecule type" value="Genomic_DNA"/>
</dbReference>
<evidence type="ECO:0000256" key="1">
    <source>
        <dbReference type="SAM" id="MobiDB-lite"/>
    </source>
</evidence>
<dbReference type="Gene3D" id="2.10.260.10">
    <property type="match status" value="1"/>
</dbReference>